<accession>A0A9E2KG14</accession>
<dbReference type="AlphaFoldDB" id="A0A9E2KG14"/>
<keyword evidence="1" id="KW-0732">Signal</keyword>
<dbReference type="Pfam" id="PF19672">
    <property type="entry name" value="DUF6175"/>
    <property type="match status" value="1"/>
</dbReference>
<dbReference type="EMBL" id="JAHLFO010000059">
    <property type="protein sequence ID" value="MBU3813807.1"/>
    <property type="molecule type" value="Genomic_DNA"/>
</dbReference>
<reference evidence="2" key="2">
    <citation type="submission" date="2021-04" db="EMBL/GenBank/DDBJ databases">
        <authorList>
            <person name="Gilroy R."/>
        </authorList>
    </citation>
    <scope>NUCLEOTIDE SEQUENCE</scope>
    <source>
        <strain evidence="2">B3-3758</strain>
    </source>
</reference>
<dbReference type="InterPro" id="IPR046173">
    <property type="entry name" value="DUF6175"/>
</dbReference>
<evidence type="ECO:0000256" key="1">
    <source>
        <dbReference type="SAM" id="SignalP"/>
    </source>
</evidence>
<name>A0A9E2KG14_9BACE</name>
<organism evidence="2 3">
    <name type="scientific">Candidatus Bacteroides intestinipullorum</name>
    <dbReference type="NCBI Taxonomy" id="2838471"/>
    <lineage>
        <taxon>Bacteria</taxon>
        <taxon>Pseudomonadati</taxon>
        <taxon>Bacteroidota</taxon>
        <taxon>Bacteroidia</taxon>
        <taxon>Bacteroidales</taxon>
        <taxon>Bacteroidaceae</taxon>
        <taxon>Bacteroides</taxon>
    </lineage>
</organism>
<comment type="caution">
    <text evidence="2">The sequence shown here is derived from an EMBL/GenBank/DDBJ whole genome shotgun (WGS) entry which is preliminary data.</text>
</comment>
<proteinExistence type="predicted"/>
<feature type="signal peptide" evidence="1">
    <location>
        <begin position="1"/>
        <end position="25"/>
    </location>
</feature>
<gene>
    <name evidence="2" type="ORF">H9791_04775</name>
</gene>
<reference evidence="2" key="1">
    <citation type="journal article" date="2021" name="PeerJ">
        <title>Extensive microbial diversity within the chicken gut microbiome revealed by metagenomics and culture.</title>
        <authorList>
            <person name="Gilroy R."/>
            <person name="Ravi A."/>
            <person name="Getino M."/>
            <person name="Pursley I."/>
            <person name="Horton D.L."/>
            <person name="Alikhan N.F."/>
            <person name="Baker D."/>
            <person name="Gharbi K."/>
            <person name="Hall N."/>
            <person name="Watson M."/>
            <person name="Adriaenssens E.M."/>
            <person name="Foster-Nyarko E."/>
            <person name="Jarju S."/>
            <person name="Secka A."/>
            <person name="Antonio M."/>
            <person name="Oren A."/>
            <person name="Chaudhuri R.R."/>
            <person name="La Ragione R."/>
            <person name="Hildebrand F."/>
            <person name="Pallen M.J."/>
        </authorList>
    </citation>
    <scope>NUCLEOTIDE SEQUENCE</scope>
    <source>
        <strain evidence="2">B3-3758</strain>
    </source>
</reference>
<sequence length="320" mass="35560">MKRITHLIGLCFLLLCGSLTLNAQAKKPTIMVIPADVWCSANGYMQSFEAQGVTTDVPDYKAALQNDMDLLNVITKIGELMAERGFPLKDLSATIRTMEQSAAENEMLTSSSSGAILAETPYEKVVNRAKADILVEVTWKINETGPRRSVTYTLRGLDAYTNKQIAAATGTGDPSLAAETPVLLEEAVLNNMDNFTSQLQTHFDDLMTNGREVSLEVLVFDNGSGLNLESEFDGEMLTDIIDEWMYNNTQEHRYNLSDATENRMVLEQVRIPLYRANGMPMDTRAFANNLRRFLRAEPYKVTCKLLTKGLGKAILVIGEK</sequence>
<evidence type="ECO:0000313" key="2">
    <source>
        <dbReference type="EMBL" id="MBU3813807.1"/>
    </source>
</evidence>
<dbReference type="Proteomes" id="UP000824236">
    <property type="component" value="Unassembled WGS sequence"/>
</dbReference>
<evidence type="ECO:0000313" key="3">
    <source>
        <dbReference type="Proteomes" id="UP000824236"/>
    </source>
</evidence>
<feature type="chain" id="PRO_5038411996" evidence="1">
    <location>
        <begin position="26"/>
        <end position="320"/>
    </location>
</feature>
<protein>
    <submittedName>
        <fullName evidence="2">Uncharacterized protein</fullName>
    </submittedName>
</protein>